<evidence type="ECO:0000313" key="5">
    <source>
        <dbReference type="EMBL" id="SJM90517.1"/>
    </source>
</evidence>
<keyword evidence="4" id="KW-0472">Membrane</keyword>
<dbReference type="InterPro" id="IPR001082">
    <property type="entry name" value="Pilin"/>
</dbReference>
<evidence type="ECO:0000256" key="1">
    <source>
        <dbReference type="ARBA" id="ARBA00005233"/>
    </source>
</evidence>
<dbReference type="PANTHER" id="PTHR30093:SF34">
    <property type="entry name" value="PREPILIN PEPTIDASE-DEPENDENT PROTEIN D"/>
    <property type="match status" value="1"/>
</dbReference>
<dbReference type="AlphaFoldDB" id="A0A1R4H2P1"/>
<dbReference type="SUPFAM" id="SSF54523">
    <property type="entry name" value="Pili subunits"/>
    <property type="match status" value="1"/>
</dbReference>
<proteinExistence type="inferred from homology"/>
<organism evidence="5 6">
    <name type="scientific">Crenothrix polyspora</name>
    <dbReference type="NCBI Taxonomy" id="360316"/>
    <lineage>
        <taxon>Bacteria</taxon>
        <taxon>Pseudomonadati</taxon>
        <taxon>Pseudomonadota</taxon>
        <taxon>Gammaproteobacteria</taxon>
        <taxon>Methylococcales</taxon>
        <taxon>Crenotrichaceae</taxon>
        <taxon>Crenothrix</taxon>
    </lineage>
</organism>
<dbReference type="EMBL" id="FUKI01000057">
    <property type="protein sequence ID" value="SJM90517.1"/>
    <property type="molecule type" value="Genomic_DNA"/>
</dbReference>
<dbReference type="PROSITE" id="PS00409">
    <property type="entry name" value="PROKAR_NTER_METHYL"/>
    <property type="match status" value="1"/>
</dbReference>
<evidence type="ECO:0000256" key="2">
    <source>
        <dbReference type="ARBA" id="ARBA00022481"/>
    </source>
</evidence>
<dbReference type="RefSeq" id="WP_217884057.1">
    <property type="nucleotide sequence ID" value="NZ_FUKI01000057.1"/>
</dbReference>
<dbReference type="Pfam" id="PF07963">
    <property type="entry name" value="N_methyl"/>
    <property type="match status" value="1"/>
</dbReference>
<evidence type="ECO:0000256" key="4">
    <source>
        <dbReference type="SAM" id="Phobius"/>
    </source>
</evidence>
<keyword evidence="4" id="KW-0812">Transmembrane</keyword>
<reference evidence="6" key="1">
    <citation type="submission" date="2017-02" db="EMBL/GenBank/DDBJ databases">
        <authorList>
            <person name="Daims H."/>
        </authorList>
    </citation>
    <scope>NUCLEOTIDE SEQUENCE [LARGE SCALE GENOMIC DNA]</scope>
</reference>
<evidence type="ECO:0000256" key="3">
    <source>
        <dbReference type="RuleBase" id="RU000389"/>
    </source>
</evidence>
<dbReference type="GO" id="GO:0043107">
    <property type="term" value="P:type IV pilus-dependent motility"/>
    <property type="evidence" value="ECO:0007669"/>
    <property type="project" value="TreeGrafter"/>
</dbReference>
<dbReference type="InterPro" id="IPR045584">
    <property type="entry name" value="Pilin-like"/>
</dbReference>
<dbReference type="NCBIfam" id="TIGR02532">
    <property type="entry name" value="IV_pilin_GFxxxE"/>
    <property type="match status" value="1"/>
</dbReference>
<dbReference type="Gene3D" id="3.30.700.10">
    <property type="entry name" value="Glycoprotein, Type 4 Pilin"/>
    <property type="match status" value="1"/>
</dbReference>
<feature type="transmembrane region" description="Helical" evidence="4">
    <location>
        <begin position="12"/>
        <end position="35"/>
    </location>
</feature>
<accession>A0A1R4H2P1</accession>
<dbReference type="InterPro" id="IPR012902">
    <property type="entry name" value="N_methyl_site"/>
</dbReference>
<dbReference type="Proteomes" id="UP000195667">
    <property type="component" value="Unassembled WGS sequence"/>
</dbReference>
<dbReference type="GO" id="GO:0044096">
    <property type="term" value="C:type IV pilus"/>
    <property type="evidence" value="ECO:0007669"/>
    <property type="project" value="TreeGrafter"/>
</dbReference>
<dbReference type="GO" id="GO:0007155">
    <property type="term" value="P:cell adhesion"/>
    <property type="evidence" value="ECO:0007669"/>
    <property type="project" value="InterPro"/>
</dbReference>
<keyword evidence="4" id="KW-1133">Transmembrane helix</keyword>
<keyword evidence="6" id="KW-1185">Reference proteome</keyword>
<keyword evidence="2" id="KW-0488">Methylation</keyword>
<protein>
    <submittedName>
        <fullName evidence="5">Fimbrial protein EcpC</fullName>
    </submittedName>
</protein>
<evidence type="ECO:0000313" key="6">
    <source>
        <dbReference type="Proteomes" id="UP000195667"/>
    </source>
</evidence>
<sequence>MKTQMQKVQQGFTLIELMIVVAIIGILAAIAIPAYQDYIARSQMTEAMSLVAGPKTAIAEYWGSKGDFPNANSDAHVATAGDIKGKYVATVGIGGDGDATATKKTKGIITAKMQAGISQGIQGKILQLSPITHAGSIEWSCYSNADEKYLPNNCKKGDPQ</sequence>
<keyword evidence="3" id="KW-0281">Fimbrium</keyword>
<dbReference type="Pfam" id="PF00114">
    <property type="entry name" value="Pilin"/>
    <property type="match status" value="1"/>
</dbReference>
<dbReference type="PANTHER" id="PTHR30093">
    <property type="entry name" value="GENERAL SECRETION PATHWAY PROTEIN G"/>
    <property type="match status" value="1"/>
</dbReference>
<name>A0A1R4H2P1_9GAMM</name>
<comment type="similarity">
    <text evidence="1 3">Belongs to the N-Me-Phe pilin family.</text>
</comment>
<gene>
    <name evidence="5" type="primary">ecpC</name>
    <name evidence="5" type="ORF">CRENPOLYSF1_150006</name>
</gene>